<feature type="transmembrane region" description="Helical" evidence="1">
    <location>
        <begin position="502"/>
        <end position="521"/>
    </location>
</feature>
<proteinExistence type="predicted"/>
<keyword evidence="1" id="KW-1133">Transmembrane helix</keyword>
<organism evidence="2 3">
    <name type="scientific">Microbispora rosea</name>
    <dbReference type="NCBI Taxonomy" id="58117"/>
    <lineage>
        <taxon>Bacteria</taxon>
        <taxon>Bacillati</taxon>
        <taxon>Actinomycetota</taxon>
        <taxon>Actinomycetes</taxon>
        <taxon>Streptosporangiales</taxon>
        <taxon>Streptosporangiaceae</taxon>
        <taxon>Microbispora</taxon>
    </lineage>
</organism>
<keyword evidence="1" id="KW-0472">Membrane</keyword>
<reference evidence="3" key="1">
    <citation type="submission" date="2017-01" db="EMBL/GenBank/DDBJ databases">
        <authorList>
            <person name="Varghese N."/>
            <person name="Submissions S."/>
        </authorList>
    </citation>
    <scope>NUCLEOTIDE SEQUENCE [LARGE SCALE GENOMIC DNA]</scope>
    <source>
        <strain evidence="3">ATCC 12950</strain>
    </source>
</reference>
<protein>
    <submittedName>
        <fullName evidence="2">ABC-2 type transport system permease protein</fullName>
    </submittedName>
</protein>
<feature type="transmembrane region" description="Helical" evidence="1">
    <location>
        <begin position="339"/>
        <end position="361"/>
    </location>
</feature>
<evidence type="ECO:0000256" key="1">
    <source>
        <dbReference type="SAM" id="Phobius"/>
    </source>
</evidence>
<dbReference type="Proteomes" id="UP000186096">
    <property type="component" value="Unassembled WGS sequence"/>
</dbReference>
<dbReference type="STRING" id="58117.SAMN05421833_11854"/>
<keyword evidence="1" id="KW-0812">Transmembrane</keyword>
<feature type="transmembrane region" description="Helical" evidence="1">
    <location>
        <begin position="233"/>
        <end position="255"/>
    </location>
</feature>
<feature type="transmembrane region" description="Helical" evidence="1">
    <location>
        <begin position="426"/>
        <end position="450"/>
    </location>
</feature>
<sequence length="529" mass="54314">MNSLTGTRALARLAFRLDRVRLTVWVLGLAVMPMGTAANYLSLYPTEADLRAVSAVLSNPSLVALSGPLFGLSIGGLTAWKIGVTEFILVGLMSLLTVVRHTRTEEETGRLELIGATVVGRYAPLTAALLVTGLVNLAIAALIALGLLATGLPAAGSLAFGLATGLVGMLFAAIAAASAQLTQSARAASAIAGAVLGGTYLLRAVGDTGPTWLSWLSPTGWALHLRPYAGERWWVAGLFVGVGAVFAVVAYALVARRDVGAGLLRERLGSAESSPALRSPLALAWRLHRGLLLGWTIGLALTGAVMGGAAAGIGDLQSPNQQLTDILTRMGGNNGLTDAFLAAIFGITGMVAAAYTVQAILRLRQEESSGRVEALLATPVGRLRWAASHLTFALLGTALLLAAAGIAGGLGYGMQVHDIGGQIGRLLGAALVQLPATWVLAGFGTALIGLAPRFSALAWAALILSVLLVELGALFGLSQWIVDATPFAHVPKLPGSAFTVTPMLWLTAIALALGAVGLAGLHRRDVPVA</sequence>
<feature type="transmembrane region" description="Helical" evidence="1">
    <location>
        <begin position="22"/>
        <end position="41"/>
    </location>
</feature>
<feature type="transmembrane region" description="Helical" evidence="1">
    <location>
        <begin position="392"/>
        <end position="414"/>
    </location>
</feature>
<feature type="transmembrane region" description="Helical" evidence="1">
    <location>
        <begin position="291"/>
        <end position="313"/>
    </location>
</feature>
<feature type="transmembrane region" description="Helical" evidence="1">
    <location>
        <begin position="122"/>
        <end position="148"/>
    </location>
</feature>
<evidence type="ECO:0000313" key="2">
    <source>
        <dbReference type="EMBL" id="SIR88118.1"/>
    </source>
</evidence>
<name>A0A1N7EJG4_9ACTN</name>
<gene>
    <name evidence="2" type="ORF">SAMN05421833_11854</name>
</gene>
<feature type="transmembrane region" description="Helical" evidence="1">
    <location>
        <begin position="187"/>
        <end position="206"/>
    </location>
</feature>
<dbReference type="OrthoDB" id="2014935at2"/>
<dbReference type="AlphaFoldDB" id="A0A1N7EJG4"/>
<dbReference type="EMBL" id="FTNI01000018">
    <property type="protein sequence ID" value="SIR88118.1"/>
    <property type="molecule type" value="Genomic_DNA"/>
</dbReference>
<feature type="transmembrane region" description="Helical" evidence="1">
    <location>
        <begin position="80"/>
        <end position="101"/>
    </location>
</feature>
<accession>A0A1N7EJG4</accession>
<keyword evidence="3" id="KW-1185">Reference proteome</keyword>
<feature type="transmembrane region" description="Helical" evidence="1">
    <location>
        <begin position="154"/>
        <end position="175"/>
    </location>
</feature>
<evidence type="ECO:0000313" key="3">
    <source>
        <dbReference type="Proteomes" id="UP000186096"/>
    </source>
</evidence>
<feature type="transmembrane region" description="Helical" evidence="1">
    <location>
        <begin position="457"/>
        <end position="482"/>
    </location>
</feature>
<dbReference type="RefSeq" id="WP_076438064.1">
    <property type="nucleotide sequence ID" value="NZ_FTNI01000018.1"/>
</dbReference>